<evidence type="ECO:0000259" key="2">
    <source>
        <dbReference type="PROSITE" id="PS50011"/>
    </source>
</evidence>
<dbReference type="PROSITE" id="PS50011">
    <property type="entry name" value="PROTEIN_KINASE_DOM"/>
    <property type="match status" value="1"/>
</dbReference>
<evidence type="ECO:0000256" key="1">
    <source>
        <dbReference type="SAM" id="MobiDB-lite"/>
    </source>
</evidence>
<dbReference type="EMBL" id="MU806082">
    <property type="protein sequence ID" value="KAJ3840362.1"/>
    <property type="molecule type" value="Genomic_DNA"/>
</dbReference>
<feature type="region of interest" description="Disordered" evidence="1">
    <location>
        <begin position="1"/>
        <end position="33"/>
    </location>
</feature>
<comment type="caution">
    <text evidence="3">The sequence shown here is derived from an EMBL/GenBank/DDBJ whole genome shotgun (WGS) entry which is preliminary data.</text>
</comment>
<sequence length="796" mass="91185">MEPSPANNPSAHDRELPKTPTKNQQTYGPPIVKSTPLSQTYAAHAEVEVSQRASILNNFLEDDVNDKVVLSLDEFATLILDLPADWKVKNDFNLPPESQAVKDAFEAYLAVAEKMPKGKGKQRKQTGVDEKPLYQPLANLLNALRGTQLKDHAIDEKVFYVQDPRPVLGSLLERKPDLGGIYRQLLQLADNRNLSTYLQKTRVTGVFWGLLLYFVEVKDHNGNFVGLNARRKASWAHSNKLPFESVDRQPASDAPAPPASTSTSMSASREQSIQVTIHQSGGKDKILQVEDALYEQKNRNQMEEEEKLTSTEGQHQTRIQCASYAKEMLSNGFIRHHAIGMTADSCAFRFQYYDRSKVVESQAFHILDEEWKTLFMAMVCQLNKLSSEQLGFIPNLHSDKFDHLRDPKQLARICKNNKDDLDGLVGASYRFECSDGLTRTFVIKRILYRAEGIVGRGSIVAEVECICAHSECKWHGQRKVIKISFPSRNRPSEDELLREAEFKANSTGNRWALNHLPTIVDSITVYYDETTVQCRLKEHLKENYEERVMRVDVLDKLQPLSELDNPRELAQVFYDILQIHQWLYECPRILHRDISMGNIMFRRMDGKVYGVLNDFDLSSRLQDMDKGPTSKHRTGTRPFMSHELLNPGWQGGHYYRHDIESLFYVVLCMACRYERPGVAAAEPRAYSEWFSGSDKDVCKDKTLFFTGDFPPTITTQPHFAGFQWWLDSIYQLCSSGYIDARQIRMRSRVKGSTDGSSSFDWTTLNKRVSYAEMRLVMSSFEDEPLETRWAGWDRDH</sequence>
<keyword evidence="3" id="KW-0418">Kinase</keyword>
<dbReference type="SMART" id="SM00220">
    <property type="entry name" value="S_TKc"/>
    <property type="match status" value="1"/>
</dbReference>
<dbReference type="AlphaFoldDB" id="A0AA38UJ59"/>
<evidence type="ECO:0000313" key="3">
    <source>
        <dbReference type="EMBL" id="KAJ3840362.1"/>
    </source>
</evidence>
<dbReference type="InterPro" id="IPR000719">
    <property type="entry name" value="Prot_kinase_dom"/>
</dbReference>
<dbReference type="InterPro" id="IPR011009">
    <property type="entry name" value="Kinase-like_dom_sf"/>
</dbReference>
<gene>
    <name evidence="3" type="ORF">F5878DRAFT_716628</name>
</gene>
<dbReference type="Gene3D" id="1.10.510.10">
    <property type="entry name" value="Transferase(Phosphotransferase) domain 1"/>
    <property type="match status" value="1"/>
</dbReference>
<accession>A0AA38UJ59</accession>
<dbReference type="SUPFAM" id="SSF56112">
    <property type="entry name" value="Protein kinase-like (PK-like)"/>
    <property type="match status" value="1"/>
</dbReference>
<dbReference type="Proteomes" id="UP001163846">
    <property type="component" value="Unassembled WGS sequence"/>
</dbReference>
<reference evidence="3" key="1">
    <citation type="submission" date="2022-08" db="EMBL/GenBank/DDBJ databases">
        <authorList>
            <consortium name="DOE Joint Genome Institute"/>
            <person name="Min B."/>
            <person name="Riley R."/>
            <person name="Sierra-Patev S."/>
            <person name="Naranjo-Ortiz M."/>
            <person name="Looney B."/>
            <person name="Konkel Z."/>
            <person name="Slot J.C."/>
            <person name="Sakamoto Y."/>
            <person name="Steenwyk J.L."/>
            <person name="Rokas A."/>
            <person name="Carro J."/>
            <person name="Camarero S."/>
            <person name="Ferreira P."/>
            <person name="Molpeceres G."/>
            <person name="Ruiz-Duenas F.J."/>
            <person name="Serrano A."/>
            <person name="Henrissat B."/>
            <person name="Drula E."/>
            <person name="Hughes K.W."/>
            <person name="Mata J.L."/>
            <person name="Ishikawa N.K."/>
            <person name="Vargas-Isla R."/>
            <person name="Ushijima S."/>
            <person name="Smith C.A."/>
            <person name="Ahrendt S."/>
            <person name="Andreopoulos W."/>
            <person name="He G."/>
            <person name="Labutti K."/>
            <person name="Lipzen A."/>
            <person name="Ng V."/>
            <person name="Sandor L."/>
            <person name="Barry K."/>
            <person name="Martinez A.T."/>
            <person name="Xiao Y."/>
            <person name="Gibbons J.G."/>
            <person name="Terashima K."/>
            <person name="Hibbett D.S."/>
            <person name="Grigoriev I.V."/>
        </authorList>
    </citation>
    <scope>NUCLEOTIDE SEQUENCE</scope>
    <source>
        <strain evidence="3">TFB9207</strain>
    </source>
</reference>
<dbReference type="InterPro" id="IPR040976">
    <property type="entry name" value="Pkinase_fungal"/>
</dbReference>
<keyword evidence="3" id="KW-0808">Transferase</keyword>
<protein>
    <submittedName>
        <fullName evidence="3">Protein kinase</fullName>
    </submittedName>
</protein>
<organism evidence="3 4">
    <name type="scientific">Lentinula raphanica</name>
    <dbReference type="NCBI Taxonomy" id="153919"/>
    <lineage>
        <taxon>Eukaryota</taxon>
        <taxon>Fungi</taxon>
        <taxon>Dikarya</taxon>
        <taxon>Basidiomycota</taxon>
        <taxon>Agaricomycotina</taxon>
        <taxon>Agaricomycetes</taxon>
        <taxon>Agaricomycetidae</taxon>
        <taxon>Agaricales</taxon>
        <taxon>Marasmiineae</taxon>
        <taxon>Omphalotaceae</taxon>
        <taxon>Lentinula</taxon>
    </lineage>
</organism>
<dbReference type="Pfam" id="PF17667">
    <property type="entry name" value="Pkinase_fungal"/>
    <property type="match status" value="1"/>
</dbReference>
<dbReference type="GO" id="GO:0004672">
    <property type="term" value="F:protein kinase activity"/>
    <property type="evidence" value="ECO:0007669"/>
    <property type="project" value="InterPro"/>
</dbReference>
<feature type="region of interest" description="Disordered" evidence="1">
    <location>
        <begin position="245"/>
        <end position="282"/>
    </location>
</feature>
<proteinExistence type="predicted"/>
<dbReference type="PANTHER" id="PTHR38248:SF2">
    <property type="entry name" value="FUNK1 11"/>
    <property type="match status" value="1"/>
</dbReference>
<feature type="compositionally biased region" description="Low complexity" evidence="1">
    <location>
        <begin position="251"/>
        <end position="268"/>
    </location>
</feature>
<evidence type="ECO:0000313" key="4">
    <source>
        <dbReference type="Proteomes" id="UP001163846"/>
    </source>
</evidence>
<name>A0AA38UJ59_9AGAR</name>
<feature type="domain" description="Protein kinase" evidence="2">
    <location>
        <begin position="448"/>
        <end position="796"/>
    </location>
</feature>
<dbReference type="PANTHER" id="PTHR38248">
    <property type="entry name" value="FUNK1 6"/>
    <property type="match status" value="1"/>
</dbReference>
<feature type="compositionally biased region" description="Polar residues" evidence="1">
    <location>
        <begin position="269"/>
        <end position="279"/>
    </location>
</feature>
<feature type="compositionally biased region" description="Polar residues" evidence="1">
    <location>
        <begin position="1"/>
        <end position="10"/>
    </location>
</feature>
<dbReference type="GO" id="GO:0005524">
    <property type="term" value="F:ATP binding"/>
    <property type="evidence" value="ECO:0007669"/>
    <property type="project" value="InterPro"/>
</dbReference>
<keyword evidence="4" id="KW-1185">Reference proteome</keyword>